<feature type="transmembrane region" description="Helical" evidence="8">
    <location>
        <begin position="320"/>
        <end position="344"/>
    </location>
</feature>
<dbReference type="OrthoDB" id="296386at2759"/>
<evidence type="ECO:0000313" key="12">
    <source>
        <dbReference type="Proteomes" id="UP000549394"/>
    </source>
</evidence>
<dbReference type="GO" id="GO:0046983">
    <property type="term" value="F:protein dimerization activity"/>
    <property type="evidence" value="ECO:0007669"/>
    <property type="project" value="InterPro"/>
</dbReference>
<keyword evidence="7" id="KW-0325">Glycoprotein</keyword>
<accession>A0A7I8W6W8</accession>
<evidence type="ECO:0000256" key="8">
    <source>
        <dbReference type="RuleBase" id="RU280814"/>
    </source>
</evidence>
<evidence type="ECO:0000259" key="10">
    <source>
        <dbReference type="Pfam" id="PF16178"/>
    </source>
</evidence>
<dbReference type="Pfam" id="PF04547">
    <property type="entry name" value="Anoctamin"/>
    <property type="match status" value="1"/>
</dbReference>
<evidence type="ECO:0000256" key="2">
    <source>
        <dbReference type="ARBA" id="ARBA00009671"/>
    </source>
</evidence>
<feature type="domain" description="Anoctamin transmembrane" evidence="9">
    <location>
        <begin position="175"/>
        <end position="370"/>
    </location>
</feature>
<protein>
    <recommendedName>
        <fullName evidence="8">Anoctamin</fullName>
    </recommendedName>
</protein>
<evidence type="ECO:0000256" key="4">
    <source>
        <dbReference type="ARBA" id="ARBA00022692"/>
    </source>
</evidence>
<keyword evidence="6 8" id="KW-0472">Membrane</keyword>
<comment type="caution">
    <text evidence="11">The sequence shown here is derived from an EMBL/GenBank/DDBJ whole genome shotgun (WGS) entry which is preliminary data.</text>
</comment>
<comment type="caution">
    <text evidence="8">Lacks conserved residue(s) required for the propagation of feature annotation.</text>
</comment>
<dbReference type="InterPro" id="IPR032394">
    <property type="entry name" value="Anoct_dimer"/>
</dbReference>
<feature type="domain" description="Anoctamin dimerisation" evidence="10">
    <location>
        <begin position="22"/>
        <end position="120"/>
    </location>
</feature>
<dbReference type="EMBL" id="CAJFCJ010000019">
    <property type="protein sequence ID" value="CAD5123862.1"/>
    <property type="molecule type" value="Genomic_DNA"/>
</dbReference>
<keyword evidence="5 8" id="KW-1133">Transmembrane helix</keyword>
<evidence type="ECO:0000256" key="1">
    <source>
        <dbReference type="ARBA" id="ARBA00004651"/>
    </source>
</evidence>
<dbReference type="PANTHER" id="PTHR12308:SF73">
    <property type="entry name" value="ANOCTAMIN"/>
    <property type="match status" value="1"/>
</dbReference>
<dbReference type="PANTHER" id="PTHR12308">
    <property type="entry name" value="ANOCTAMIN"/>
    <property type="match status" value="1"/>
</dbReference>
<comment type="similarity">
    <text evidence="2 8">Belongs to the anoctamin family.</text>
</comment>
<dbReference type="Proteomes" id="UP000549394">
    <property type="component" value="Unassembled WGS sequence"/>
</dbReference>
<evidence type="ECO:0000256" key="6">
    <source>
        <dbReference type="ARBA" id="ARBA00023136"/>
    </source>
</evidence>
<keyword evidence="12" id="KW-1185">Reference proteome</keyword>
<keyword evidence="4 8" id="KW-0812">Transmembrane</keyword>
<organism evidence="11 12">
    <name type="scientific">Dimorphilus gyrociliatus</name>
    <dbReference type="NCBI Taxonomy" id="2664684"/>
    <lineage>
        <taxon>Eukaryota</taxon>
        <taxon>Metazoa</taxon>
        <taxon>Spiralia</taxon>
        <taxon>Lophotrochozoa</taxon>
        <taxon>Annelida</taxon>
        <taxon>Polychaeta</taxon>
        <taxon>Polychaeta incertae sedis</taxon>
        <taxon>Dinophilidae</taxon>
        <taxon>Dimorphilus</taxon>
    </lineage>
</organism>
<proteinExistence type="inferred from homology"/>
<evidence type="ECO:0000256" key="7">
    <source>
        <dbReference type="ARBA" id="ARBA00023180"/>
    </source>
</evidence>
<dbReference type="InterPro" id="IPR049452">
    <property type="entry name" value="Anoctamin_TM"/>
</dbReference>
<dbReference type="InterPro" id="IPR007632">
    <property type="entry name" value="Anoctamin"/>
</dbReference>
<evidence type="ECO:0000259" key="9">
    <source>
        <dbReference type="Pfam" id="PF04547"/>
    </source>
</evidence>
<evidence type="ECO:0000256" key="3">
    <source>
        <dbReference type="ARBA" id="ARBA00022475"/>
    </source>
</evidence>
<dbReference type="Pfam" id="PF16178">
    <property type="entry name" value="Anoct_dimer"/>
    <property type="match status" value="1"/>
</dbReference>
<name>A0A7I8W6W8_9ANNE</name>
<dbReference type="GO" id="GO:0005886">
    <property type="term" value="C:plasma membrane"/>
    <property type="evidence" value="ECO:0007669"/>
    <property type="project" value="UniProtKB-SubCell"/>
</dbReference>
<keyword evidence="3" id="KW-1003">Cell membrane</keyword>
<dbReference type="GO" id="GO:0005254">
    <property type="term" value="F:chloride channel activity"/>
    <property type="evidence" value="ECO:0007669"/>
    <property type="project" value="TreeGrafter"/>
</dbReference>
<gene>
    <name evidence="11" type="ORF">DGYR_LOCUS11493</name>
</gene>
<sequence>MAEENLTLTPLTSDEDEVEYEVKKIDYVLVYPKEELVENEELRNRFLEQMKAEDLEFETEEVEDSGNVDKMNIFIKIHTPFYRLCEQAEKIKLEMELRGLEIPEEHLNFFKFFRKIEKKLFVTDDEGLQYLLMKKVFSDSFVMHDESDLDPYKNAKKEILRIYRCSFVLHDPPKENHRTQSQYDDALIVKLFAFQFANSYSSLIYIAFFRGIDYGDNGMFGMGSSYSDSCGTDNNCMAMLSLQLLVLMILKPFPKFFKDVLLILFKRKMISLKYYLGKKIDSEDEIKRKEILQNSFLERERKKPDLNDFTLSEFTEKIIMYGYLMLFAASFPLAPLIALIVCLMDIRQDGKRMLWNFRRPIGVISDDIGNEKIMKIKKKQL</sequence>
<evidence type="ECO:0000313" key="11">
    <source>
        <dbReference type="EMBL" id="CAD5123862.1"/>
    </source>
</evidence>
<dbReference type="AlphaFoldDB" id="A0A7I8W6W8"/>
<reference evidence="11 12" key="1">
    <citation type="submission" date="2020-08" db="EMBL/GenBank/DDBJ databases">
        <authorList>
            <person name="Hejnol A."/>
        </authorList>
    </citation>
    <scope>NUCLEOTIDE SEQUENCE [LARGE SCALE GENOMIC DNA]</scope>
</reference>
<evidence type="ECO:0000256" key="5">
    <source>
        <dbReference type="ARBA" id="ARBA00022989"/>
    </source>
</evidence>
<comment type="subcellular location">
    <subcellularLocation>
        <location evidence="1">Cell membrane</location>
        <topology evidence="1">Multi-pass membrane protein</topology>
    </subcellularLocation>
    <subcellularLocation>
        <location evidence="8">Membrane</location>
        <topology evidence="8">Multi-pass membrane protein</topology>
    </subcellularLocation>
</comment>